<dbReference type="InterPro" id="IPR054765">
    <property type="entry name" value="SLBB_dom"/>
</dbReference>
<evidence type="ECO:0000259" key="15">
    <source>
        <dbReference type="Pfam" id="PF02563"/>
    </source>
</evidence>
<keyword evidence="8" id="KW-0625">Polysaccharide transport</keyword>
<evidence type="ECO:0000256" key="5">
    <source>
        <dbReference type="ARBA" id="ARBA00022597"/>
    </source>
</evidence>
<accession>A0A1G5MMY2</accession>
<keyword evidence="3" id="KW-0813">Transport</keyword>
<dbReference type="GO" id="GO:0006811">
    <property type="term" value="P:monoatomic ion transport"/>
    <property type="evidence" value="ECO:0007669"/>
    <property type="project" value="UniProtKB-KW"/>
</dbReference>
<keyword evidence="6" id="KW-0812">Transmembrane</keyword>
<keyword evidence="11" id="KW-0472">Membrane</keyword>
<evidence type="ECO:0000256" key="13">
    <source>
        <dbReference type="ARBA" id="ARBA00023237"/>
    </source>
</evidence>
<feature type="domain" description="Soluble ligand binding" evidence="16">
    <location>
        <begin position="169"/>
        <end position="214"/>
    </location>
</feature>
<evidence type="ECO:0000256" key="10">
    <source>
        <dbReference type="ARBA" id="ARBA00023114"/>
    </source>
</evidence>
<dbReference type="GO" id="GO:0046930">
    <property type="term" value="C:pore complex"/>
    <property type="evidence" value="ECO:0007669"/>
    <property type="project" value="UniProtKB-KW"/>
</dbReference>
<evidence type="ECO:0000256" key="1">
    <source>
        <dbReference type="ARBA" id="ARBA00004571"/>
    </source>
</evidence>
<dbReference type="Pfam" id="PF10531">
    <property type="entry name" value="SLBB"/>
    <property type="match status" value="1"/>
</dbReference>
<keyword evidence="9" id="KW-0406">Ion transport</keyword>
<evidence type="ECO:0000313" key="19">
    <source>
        <dbReference type="Proteomes" id="UP000199347"/>
    </source>
</evidence>
<evidence type="ECO:0000256" key="9">
    <source>
        <dbReference type="ARBA" id="ARBA00023065"/>
    </source>
</evidence>
<dbReference type="Pfam" id="PF02563">
    <property type="entry name" value="Poly_export"/>
    <property type="match status" value="1"/>
</dbReference>
<dbReference type="PANTHER" id="PTHR33619:SF3">
    <property type="entry name" value="POLYSACCHARIDE EXPORT PROTEIN GFCE-RELATED"/>
    <property type="match status" value="1"/>
</dbReference>
<dbReference type="GO" id="GO:0015288">
    <property type="term" value="F:porin activity"/>
    <property type="evidence" value="ECO:0007669"/>
    <property type="project" value="UniProtKB-KW"/>
</dbReference>
<keyword evidence="19" id="KW-1185">Reference proteome</keyword>
<evidence type="ECO:0000256" key="3">
    <source>
        <dbReference type="ARBA" id="ARBA00022448"/>
    </source>
</evidence>
<dbReference type="GO" id="GO:0015159">
    <property type="term" value="F:polysaccharide transmembrane transporter activity"/>
    <property type="evidence" value="ECO:0007669"/>
    <property type="project" value="InterPro"/>
</dbReference>
<comment type="subcellular location">
    <subcellularLocation>
        <location evidence="1">Cell outer membrane</location>
        <topology evidence="1">Multi-pass membrane protein</topology>
    </subcellularLocation>
</comment>
<feature type="domain" description="SLBB" evidence="17">
    <location>
        <begin position="258"/>
        <end position="354"/>
    </location>
</feature>
<dbReference type="Gene3D" id="3.10.560.10">
    <property type="entry name" value="Outer membrane lipoprotein wza domain like"/>
    <property type="match status" value="2"/>
</dbReference>
<dbReference type="InterPro" id="IPR049712">
    <property type="entry name" value="Poly_export"/>
</dbReference>
<dbReference type="Gene3D" id="3.30.1950.10">
    <property type="entry name" value="wza like domain"/>
    <property type="match status" value="1"/>
</dbReference>
<keyword evidence="5" id="KW-0762">Sugar transport</keyword>
<evidence type="ECO:0000256" key="11">
    <source>
        <dbReference type="ARBA" id="ARBA00023136"/>
    </source>
</evidence>
<organism evidence="18 19">
    <name type="scientific">Afifella marina DSM 2698</name>
    <dbReference type="NCBI Taxonomy" id="1120955"/>
    <lineage>
        <taxon>Bacteria</taxon>
        <taxon>Pseudomonadati</taxon>
        <taxon>Pseudomonadota</taxon>
        <taxon>Alphaproteobacteria</taxon>
        <taxon>Hyphomicrobiales</taxon>
        <taxon>Afifellaceae</taxon>
        <taxon>Afifella</taxon>
    </lineage>
</organism>
<evidence type="ECO:0000256" key="2">
    <source>
        <dbReference type="ARBA" id="ARBA00009450"/>
    </source>
</evidence>
<dbReference type="Proteomes" id="UP000199347">
    <property type="component" value="Unassembled WGS sequence"/>
</dbReference>
<evidence type="ECO:0000313" key="18">
    <source>
        <dbReference type="EMBL" id="SCZ26442.1"/>
    </source>
</evidence>
<keyword evidence="12" id="KW-0564">Palmitate</keyword>
<evidence type="ECO:0000256" key="7">
    <source>
        <dbReference type="ARBA" id="ARBA00022729"/>
    </source>
</evidence>
<evidence type="ECO:0000256" key="12">
    <source>
        <dbReference type="ARBA" id="ARBA00023139"/>
    </source>
</evidence>
<keyword evidence="10" id="KW-0626">Porin</keyword>
<evidence type="ECO:0000259" key="17">
    <source>
        <dbReference type="Pfam" id="PF22461"/>
    </source>
</evidence>
<dbReference type="PANTHER" id="PTHR33619">
    <property type="entry name" value="POLYSACCHARIDE EXPORT PROTEIN GFCE-RELATED"/>
    <property type="match status" value="1"/>
</dbReference>
<dbReference type="Pfam" id="PF22461">
    <property type="entry name" value="SLBB_2"/>
    <property type="match status" value="1"/>
</dbReference>
<name>A0A1G5MMY2_AFIMA</name>
<comment type="similarity">
    <text evidence="2">Belongs to the BexD/CtrA/VexA family.</text>
</comment>
<feature type="domain" description="Polysaccharide export protein N-terminal" evidence="15">
    <location>
        <begin position="81"/>
        <end position="162"/>
    </location>
</feature>
<dbReference type="STRING" id="1120955.SAMN03080610_00947"/>
<keyword evidence="14" id="KW-0449">Lipoprotein</keyword>
<reference evidence="18 19" key="1">
    <citation type="submission" date="2016-10" db="EMBL/GenBank/DDBJ databases">
        <authorList>
            <person name="de Groot N.N."/>
        </authorList>
    </citation>
    <scope>NUCLEOTIDE SEQUENCE [LARGE SCALE GENOMIC DNA]</scope>
    <source>
        <strain evidence="18 19">DSM 2698</strain>
    </source>
</reference>
<keyword evidence="13" id="KW-0998">Cell outer membrane</keyword>
<evidence type="ECO:0000256" key="6">
    <source>
        <dbReference type="ARBA" id="ARBA00022692"/>
    </source>
</evidence>
<dbReference type="AlphaFoldDB" id="A0A1G5MMY2"/>
<evidence type="ECO:0000256" key="4">
    <source>
        <dbReference type="ARBA" id="ARBA00022452"/>
    </source>
</evidence>
<gene>
    <name evidence="18" type="ORF">SAMN03080610_00947</name>
</gene>
<dbReference type="GO" id="GO:0009279">
    <property type="term" value="C:cell outer membrane"/>
    <property type="evidence" value="ECO:0007669"/>
    <property type="project" value="UniProtKB-SubCell"/>
</dbReference>
<dbReference type="EMBL" id="FMVW01000001">
    <property type="protein sequence ID" value="SCZ26442.1"/>
    <property type="molecule type" value="Genomic_DNA"/>
</dbReference>
<proteinExistence type="inferred from homology"/>
<evidence type="ECO:0000256" key="8">
    <source>
        <dbReference type="ARBA" id="ARBA00023047"/>
    </source>
</evidence>
<dbReference type="InterPro" id="IPR003715">
    <property type="entry name" value="Poly_export_N"/>
</dbReference>
<protein>
    <submittedName>
        <fullName evidence="18">Polysaccharide export outer membrane protein</fullName>
    </submittedName>
</protein>
<dbReference type="InterPro" id="IPR019554">
    <property type="entry name" value="Soluble_ligand-bd"/>
</dbReference>
<sequence length="387" mass="40198">MVVLLSLAGCGSSYLPSGGPKSGAIRNTTISPSGQPVPVVDLSVAAYYMEPQQSGLDESAELRGAPRGDLSRLGRVGYNSARLRPGDVIEVTIFDTGEEGLFASTASKSLALGQFTVDSSGFVTLPFVGRQRVVESTPAALQDQIVNGLRGSAVNPQAVVNVIEKPGAVVTVDGAVRSPGRFPISGGVSVLDAIALAGGAQSKPQETTVTVERKGHRASATLDRVLASASQNIPLAPGDRIFLGEDDEAAKTSYTTYGAFKSAGEFPFEPGTLTLDKAIGRAGGLRDDQADPLNVYLFRTQKVPAVAAAASAGKAPGAPAPMVLRPIIVRVNMKDPASFIQMQSFKMRDGDILYATNAKSVDWAKYLNFLKSSPPPLPAAPAPSASS</sequence>
<keyword evidence="7" id="KW-0732">Signal</keyword>
<evidence type="ECO:0000259" key="16">
    <source>
        <dbReference type="Pfam" id="PF10531"/>
    </source>
</evidence>
<keyword evidence="4" id="KW-1134">Transmembrane beta strand</keyword>
<evidence type="ECO:0000256" key="14">
    <source>
        <dbReference type="ARBA" id="ARBA00023288"/>
    </source>
</evidence>